<proteinExistence type="predicted"/>
<dbReference type="Proteomes" id="UP000287651">
    <property type="component" value="Unassembled WGS sequence"/>
</dbReference>
<evidence type="ECO:0000313" key="2">
    <source>
        <dbReference type="Proteomes" id="UP000287651"/>
    </source>
</evidence>
<evidence type="ECO:0000313" key="1">
    <source>
        <dbReference type="EMBL" id="RRT66898.1"/>
    </source>
</evidence>
<organism evidence="1 2">
    <name type="scientific">Ensete ventricosum</name>
    <name type="common">Abyssinian banana</name>
    <name type="synonym">Musa ensete</name>
    <dbReference type="NCBI Taxonomy" id="4639"/>
    <lineage>
        <taxon>Eukaryota</taxon>
        <taxon>Viridiplantae</taxon>
        <taxon>Streptophyta</taxon>
        <taxon>Embryophyta</taxon>
        <taxon>Tracheophyta</taxon>
        <taxon>Spermatophyta</taxon>
        <taxon>Magnoliopsida</taxon>
        <taxon>Liliopsida</taxon>
        <taxon>Zingiberales</taxon>
        <taxon>Musaceae</taxon>
        <taxon>Ensete</taxon>
    </lineage>
</organism>
<accession>A0A426ZSH7</accession>
<dbReference type="EMBL" id="AMZH03005246">
    <property type="protein sequence ID" value="RRT66898.1"/>
    <property type="molecule type" value="Genomic_DNA"/>
</dbReference>
<sequence length="116" mass="12828">MKNPWNDMIPLLPLQDFMSLTSVQEKLRASTSCSIFNVDSLHVAWILHQVPPKLLHPSICIELMVALVTTIPQVSPVLSPIFTSTLSVPSFDVVMIAPSLDLACIHQCITSCEIMQ</sequence>
<comment type="caution">
    <text evidence="1">The sequence shown here is derived from an EMBL/GenBank/DDBJ whole genome shotgun (WGS) entry which is preliminary data.</text>
</comment>
<gene>
    <name evidence="1" type="ORF">B296_00002695</name>
</gene>
<reference evidence="1 2" key="1">
    <citation type="journal article" date="2014" name="Agronomy (Basel)">
        <title>A Draft Genome Sequence for Ensete ventricosum, the Drought-Tolerant Tree Against Hunger.</title>
        <authorList>
            <person name="Harrison J."/>
            <person name="Moore K.A."/>
            <person name="Paszkiewicz K."/>
            <person name="Jones T."/>
            <person name="Grant M."/>
            <person name="Ambacheew D."/>
            <person name="Muzemil S."/>
            <person name="Studholme D.J."/>
        </authorList>
    </citation>
    <scope>NUCLEOTIDE SEQUENCE [LARGE SCALE GENOMIC DNA]</scope>
</reference>
<protein>
    <submittedName>
        <fullName evidence="1">Uncharacterized protein</fullName>
    </submittedName>
</protein>
<name>A0A426ZSH7_ENSVE</name>
<dbReference type="AlphaFoldDB" id="A0A426ZSH7"/>